<dbReference type="HOGENOM" id="CLU_1988437_0_0_4"/>
<evidence type="ECO:0000313" key="4">
    <source>
        <dbReference type="EMBL" id="ABB05797.1"/>
    </source>
</evidence>
<reference evidence="4" key="1">
    <citation type="submission" date="2009-01" db="EMBL/GenBank/DDBJ databases">
        <title>Complete sequence of chromosome 3 of Burkholderia sp. 383.</title>
        <authorList>
            <consortium name="US DOE Joint Genome Institute"/>
            <person name="Copeland A."/>
            <person name="Lucas S."/>
            <person name="Lapidus A."/>
            <person name="Barry K."/>
            <person name="Detter J.C."/>
            <person name="Glavina T."/>
            <person name="Hammon N."/>
            <person name="Israni S."/>
            <person name="Pitluck S."/>
            <person name="Chain P."/>
            <person name="Malfatti S."/>
            <person name="Shin M."/>
            <person name="Vergez L."/>
            <person name="Schmutz J."/>
            <person name="Larimer F."/>
            <person name="Land M."/>
            <person name="Kyrpides N."/>
            <person name="Lykidis A."/>
            <person name="Richardson P."/>
        </authorList>
    </citation>
    <scope>NUCLEOTIDE SEQUENCE</scope>
    <source>
        <strain evidence="4">383</strain>
    </source>
</reference>
<accession>Q39P19</accession>
<evidence type="ECO:0000313" key="5">
    <source>
        <dbReference type="Proteomes" id="UP000002705"/>
    </source>
</evidence>
<dbReference type="GO" id="GO:0016491">
    <property type="term" value="F:oxidoreductase activity"/>
    <property type="evidence" value="ECO:0007669"/>
    <property type="project" value="UniProtKB-KW"/>
</dbReference>
<comment type="similarity">
    <text evidence="1">Belongs to the aldehyde dehydrogenase family.</text>
</comment>
<keyword evidence="2" id="KW-0560">Oxidoreductase</keyword>
<organism evidence="4 5">
    <name type="scientific">Burkholderia lata (strain ATCC 17760 / DSM 23089 / LMG 22485 / NCIMB 9086 / R18194 / 383)</name>
    <dbReference type="NCBI Taxonomy" id="482957"/>
    <lineage>
        <taxon>Bacteria</taxon>
        <taxon>Pseudomonadati</taxon>
        <taxon>Pseudomonadota</taxon>
        <taxon>Betaproteobacteria</taxon>
        <taxon>Burkholderiales</taxon>
        <taxon>Burkholderiaceae</taxon>
        <taxon>Burkholderia</taxon>
        <taxon>Burkholderia cepacia complex</taxon>
    </lineage>
</organism>
<dbReference type="Gene3D" id="3.40.605.10">
    <property type="entry name" value="Aldehyde Dehydrogenase, Chain A, domain 1"/>
    <property type="match status" value="1"/>
</dbReference>
<proteinExistence type="inferred from homology"/>
<evidence type="ECO:0000259" key="3">
    <source>
        <dbReference type="Pfam" id="PF00171"/>
    </source>
</evidence>
<name>Q39P19_BURL3</name>
<keyword evidence="5" id="KW-1185">Reference proteome</keyword>
<gene>
    <name evidence="4" type="ordered locus">Bcep18194_C6748</name>
</gene>
<sequence length="125" mass="13686">MTSMQVRSDFYIDGCWQPPAGQRKLDVISPHSEARIGQAPEGTPADIDAAVAAARRAFDHGPWPRLASSARAAHLRRFAQGIRARSAEFAVAVSREGGFPIATSEHVHVLRAADFVDYYADLIER</sequence>
<dbReference type="EMBL" id="CP000150">
    <property type="protein sequence ID" value="ABB05797.1"/>
    <property type="molecule type" value="Genomic_DNA"/>
</dbReference>
<protein>
    <recommendedName>
        <fullName evidence="3">Aldehyde dehydrogenase domain-containing protein</fullName>
    </recommendedName>
</protein>
<dbReference type="InterPro" id="IPR016162">
    <property type="entry name" value="Ald_DH_N"/>
</dbReference>
<dbReference type="AlphaFoldDB" id="Q39P19"/>
<dbReference type="PANTHER" id="PTHR42804:SF1">
    <property type="entry name" value="ALDEHYDE DEHYDROGENASE-RELATED"/>
    <property type="match status" value="1"/>
</dbReference>
<dbReference type="Pfam" id="PF00171">
    <property type="entry name" value="Aldedh"/>
    <property type="match status" value="1"/>
</dbReference>
<dbReference type="InterPro" id="IPR015590">
    <property type="entry name" value="Aldehyde_DH_dom"/>
</dbReference>
<dbReference type="PANTHER" id="PTHR42804">
    <property type="entry name" value="ALDEHYDE DEHYDROGENASE"/>
    <property type="match status" value="1"/>
</dbReference>
<dbReference type="Proteomes" id="UP000002705">
    <property type="component" value="Chromosome 3"/>
</dbReference>
<evidence type="ECO:0000256" key="1">
    <source>
        <dbReference type="ARBA" id="ARBA00009986"/>
    </source>
</evidence>
<dbReference type="SUPFAM" id="SSF53720">
    <property type="entry name" value="ALDH-like"/>
    <property type="match status" value="1"/>
</dbReference>
<dbReference type="PATRIC" id="fig|482957.22.peg.7269"/>
<dbReference type="InterPro" id="IPR016161">
    <property type="entry name" value="Ald_DH/histidinol_DH"/>
</dbReference>
<evidence type="ECO:0000256" key="2">
    <source>
        <dbReference type="ARBA" id="ARBA00023002"/>
    </source>
</evidence>
<feature type="domain" description="Aldehyde dehydrogenase" evidence="3">
    <location>
        <begin position="16"/>
        <end position="124"/>
    </location>
</feature>
<dbReference type="KEGG" id="bur:Bcep18194_C6748"/>